<dbReference type="EMBL" id="JXRR01000001">
    <property type="protein sequence ID" value="KIL53126.1"/>
    <property type="molecule type" value="Genomic_DNA"/>
</dbReference>
<evidence type="ECO:0000313" key="2">
    <source>
        <dbReference type="EMBL" id="KIL53126.1"/>
    </source>
</evidence>
<feature type="region of interest" description="Disordered" evidence="1">
    <location>
        <begin position="1"/>
        <end position="36"/>
    </location>
</feature>
<evidence type="ECO:0000313" key="3">
    <source>
        <dbReference type="Proteomes" id="UP000031972"/>
    </source>
</evidence>
<proteinExistence type="predicted"/>
<protein>
    <submittedName>
        <fullName evidence="2">Uncharacterized protein</fullName>
    </submittedName>
</protein>
<dbReference type="PATRIC" id="fig|220754.4.peg.465"/>
<dbReference type="AlphaFoldDB" id="A0A0C2W965"/>
<name>A0A0C2W965_9BACL</name>
<gene>
    <name evidence="2" type="ORF">KR50_04550</name>
</gene>
<keyword evidence="3" id="KW-1185">Reference proteome</keyword>
<reference evidence="2 3" key="1">
    <citation type="submission" date="2015-01" db="EMBL/GenBank/DDBJ databases">
        <title>Jeotgalibacillus campisalis genome sequencing.</title>
        <authorList>
            <person name="Goh K.M."/>
            <person name="Chan K.-G."/>
            <person name="Yaakop A.S."/>
            <person name="Ee R."/>
            <person name="Gan H.M."/>
            <person name="Chan C.S."/>
        </authorList>
    </citation>
    <scope>NUCLEOTIDE SEQUENCE [LARGE SCALE GENOMIC DNA]</scope>
    <source>
        <strain evidence="2 3">SF-57</strain>
    </source>
</reference>
<accession>A0A0C2W965</accession>
<sequence>MLNALLHSGYPPDRAAAKASKGLISHHERKPPPAAEMNRSLFTKNLKKENFTSASIFLRSS</sequence>
<comment type="caution">
    <text evidence="2">The sequence shown here is derived from an EMBL/GenBank/DDBJ whole genome shotgun (WGS) entry which is preliminary data.</text>
</comment>
<evidence type="ECO:0000256" key="1">
    <source>
        <dbReference type="SAM" id="MobiDB-lite"/>
    </source>
</evidence>
<dbReference type="Proteomes" id="UP000031972">
    <property type="component" value="Unassembled WGS sequence"/>
</dbReference>
<organism evidence="2 3">
    <name type="scientific">Jeotgalibacillus campisalis</name>
    <dbReference type="NCBI Taxonomy" id="220754"/>
    <lineage>
        <taxon>Bacteria</taxon>
        <taxon>Bacillati</taxon>
        <taxon>Bacillota</taxon>
        <taxon>Bacilli</taxon>
        <taxon>Bacillales</taxon>
        <taxon>Caryophanaceae</taxon>
        <taxon>Jeotgalibacillus</taxon>
    </lineage>
</organism>